<gene>
    <name evidence="2" type="ORF">KI387_005224</name>
</gene>
<dbReference type="EMBL" id="JAHRHJ020000002">
    <property type="protein sequence ID" value="KAH9325046.1"/>
    <property type="molecule type" value="Genomic_DNA"/>
</dbReference>
<dbReference type="SUPFAM" id="SSF55008">
    <property type="entry name" value="HMA, heavy metal-associated domain"/>
    <property type="match status" value="1"/>
</dbReference>
<dbReference type="InterPro" id="IPR006121">
    <property type="entry name" value="HMA_dom"/>
</dbReference>
<dbReference type="OMA" id="HECRERV"/>
<sequence>MAPTAQILRSAEALTMPGVQVIVLNANMRCQECREKVSKLLSKMDNLLDYVVDVAHKKVTVRGSVDPKKRMKRMLSQKRRLNDIELRRLSAQKDLEATQWKKCKKKSHNFVNGCCCFH</sequence>
<evidence type="ECO:0000259" key="1">
    <source>
        <dbReference type="PROSITE" id="PS50846"/>
    </source>
</evidence>
<reference evidence="2 3" key="1">
    <citation type="journal article" date="2021" name="Nat. Plants">
        <title>The Taxus genome provides insights into paclitaxel biosynthesis.</title>
        <authorList>
            <person name="Xiong X."/>
            <person name="Gou J."/>
            <person name="Liao Q."/>
            <person name="Li Y."/>
            <person name="Zhou Q."/>
            <person name="Bi G."/>
            <person name="Li C."/>
            <person name="Du R."/>
            <person name="Wang X."/>
            <person name="Sun T."/>
            <person name="Guo L."/>
            <person name="Liang H."/>
            <person name="Lu P."/>
            <person name="Wu Y."/>
            <person name="Zhang Z."/>
            <person name="Ro D.K."/>
            <person name="Shang Y."/>
            <person name="Huang S."/>
            <person name="Yan J."/>
        </authorList>
    </citation>
    <scope>NUCLEOTIDE SEQUENCE [LARGE SCALE GENOMIC DNA]</scope>
    <source>
        <strain evidence="2">Ta-2019</strain>
    </source>
</reference>
<evidence type="ECO:0000313" key="3">
    <source>
        <dbReference type="Proteomes" id="UP000824469"/>
    </source>
</evidence>
<accession>A0AA38GLK7</accession>
<dbReference type="AlphaFoldDB" id="A0AA38GLK7"/>
<keyword evidence="3" id="KW-1185">Reference proteome</keyword>
<comment type="caution">
    <text evidence="2">The sequence shown here is derived from an EMBL/GenBank/DDBJ whole genome shotgun (WGS) entry which is preliminary data.</text>
</comment>
<name>A0AA38GLK7_TAXCH</name>
<proteinExistence type="predicted"/>
<dbReference type="Pfam" id="PF00403">
    <property type="entry name" value="HMA"/>
    <property type="match status" value="1"/>
</dbReference>
<dbReference type="GO" id="GO:0046872">
    <property type="term" value="F:metal ion binding"/>
    <property type="evidence" value="ECO:0007669"/>
    <property type="project" value="InterPro"/>
</dbReference>
<dbReference type="PROSITE" id="PS50846">
    <property type="entry name" value="HMA_2"/>
    <property type="match status" value="1"/>
</dbReference>
<evidence type="ECO:0000313" key="2">
    <source>
        <dbReference type="EMBL" id="KAH9325046.1"/>
    </source>
</evidence>
<dbReference type="InterPro" id="IPR044526">
    <property type="entry name" value="NAKR1-3"/>
</dbReference>
<organism evidence="2 3">
    <name type="scientific">Taxus chinensis</name>
    <name type="common">Chinese yew</name>
    <name type="synonym">Taxus wallichiana var. chinensis</name>
    <dbReference type="NCBI Taxonomy" id="29808"/>
    <lineage>
        <taxon>Eukaryota</taxon>
        <taxon>Viridiplantae</taxon>
        <taxon>Streptophyta</taxon>
        <taxon>Embryophyta</taxon>
        <taxon>Tracheophyta</taxon>
        <taxon>Spermatophyta</taxon>
        <taxon>Pinopsida</taxon>
        <taxon>Pinidae</taxon>
        <taxon>Conifers II</taxon>
        <taxon>Cupressales</taxon>
        <taxon>Taxaceae</taxon>
        <taxon>Taxus</taxon>
    </lineage>
</organism>
<dbReference type="PANTHER" id="PTHR46119:SF15">
    <property type="entry name" value="PROTEIN SODIUM POTASSIUM ROOT DEFECTIVE 2"/>
    <property type="match status" value="1"/>
</dbReference>
<protein>
    <recommendedName>
        <fullName evidence="1">HMA domain-containing protein</fullName>
    </recommendedName>
</protein>
<dbReference type="InterPro" id="IPR036163">
    <property type="entry name" value="HMA_dom_sf"/>
</dbReference>
<feature type="domain" description="HMA" evidence="1">
    <location>
        <begin position="19"/>
        <end position="92"/>
    </location>
</feature>
<dbReference type="Gene3D" id="3.30.70.100">
    <property type="match status" value="1"/>
</dbReference>
<dbReference type="Proteomes" id="UP000824469">
    <property type="component" value="Unassembled WGS sequence"/>
</dbReference>
<dbReference type="PANTHER" id="PTHR46119">
    <property type="entry name" value="OS08G0405700 PROTEIN"/>
    <property type="match status" value="1"/>
</dbReference>